<comment type="cofactor">
    <cofactor evidence="1 6">
        <name>FAD</name>
        <dbReference type="ChEBI" id="CHEBI:57692"/>
    </cofactor>
</comment>
<dbReference type="Gene3D" id="3.40.50.720">
    <property type="entry name" value="NAD(P)-binding Rossmann-like Domain"/>
    <property type="match status" value="1"/>
</dbReference>
<dbReference type="PIRSF" id="PIRSF000189">
    <property type="entry name" value="D-aa_oxidase"/>
    <property type="match status" value="1"/>
</dbReference>
<evidence type="ECO:0000256" key="5">
    <source>
        <dbReference type="ARBA" id="ARBA00023002"/>
    </source>
</evidence>
<organism evidence="8 9">
    <name type="scientific">Ambrosiozyma monospora</name>
    <name type="common">Yeast</name>
    <name type="synonym">Endomycopsis monosporus</name>
    <dbReference type="NCBI Taxonomy" id="43982"/>
    <lineage>
        <taxon>Eukaryota</taxon>
        <taxon>Fungi</taxon>
        <taxon>Dikarya</taxon>
        <taxon>Ascomycota</taxon>
        <taxon>Saccharomycotina</taxon>
        <taxon>Pichiomycetes</taxon>
        <taxon>Pichiales</taxon>
        <taxon>Pichiaceae</taxon>
        <taxon>Ambrosiozyma</taxon>
    </lineage>
</organism>
<protein>
    <submittedName>
        <fullName evidence="8">Unnamed protein product</fullName>
    </submittedName>
</protein>
<dbReference type="InterPro" id="IPR006076">
    <property type="entry name" value="FAD-dep_OxRdtase"/>
</dbReference>
<dbReference type="Proteomes" id="UP001165063">
    <property type="component" value="Unassembled WGS sequence"/>
</dbReference>
<dbReference type="Gene3D" id="3.30.9.10">
    <property type="entry name" value="D-Amino Acid Oxidase, subunit A, domain 2"/>
    <property type="match status" value="1"/>
</dbReference>
<evidence type="ECO:0000256" key="2">
    <source>
        <dbReference type="ARBA" id="ARBA00006730"/>
    </source>
</evidence>
<accession>A0A9W6YZZ3</accession>
<dbReference type="Pfam" id="PF01266">
    <property type="entry name" value="DAO"/>
    <property type="match status" value="1"/>
</dbReference>
<proteinExistence type="inferred from homology"/>
<dbReference type="AlphaFoldDB" id="A0A9W6YZZ3"/>
<dbReference type="GO" id="GO:0003884">
    <property type="term" value="F:D-amino-acid oxidase activity"/>
    <property type="evidence" value="ECO:0007669"/>
    <property type="project" value="InterPro"/>
</dbReference>
<evidence type="ECO:0000256" key="4">
    <source>
        <dbReference type="ARBA" id="ARBA00022827"/>
    </source>
</evidence>
<feature type="domain" description="FAD dependent oxidoreductase" evidence="7">
    <location>
        <begin position="5"/>
        <end position="327"/>
    </location>
</feature>
<keyword evidence="5" id="KW-0560">Oxidoreductase</keyword>
<comment type="similarity">
    <text evidence="2">Belongs to the DAMOX/DASOX family.</text>
</comment>
<comment type="caution">
    <text evidence="8">The sequence shown here is derived from an EMBL/GenBank/DDBJ whole genome shotgun (WGS) entry which is preliminary data.</text>
</comment>
<dbReference type="GO" id="GO:0071949">
    <property type="term" value="F:FAD binding"/>
    <property type="evidence" value="ECO:0007669"/>
    <property type="project" value="InterPro"/>
</dbReference>
<evidence type="ECO:0000256" key="3">
    <source>
        <dbReference type="ARBA" id="ARBA00022630"/>
    </source>
</evidence>
<gene>
    <name evidence="8" type="ORF">Amon01_000414400</name>
</gene>
<evidence type="ECO:0000256" key="1">
    <source>
        <dbReference type="ARBA" id="ARBA00001974"/>
    </source>
</evidence>
<dbReference type="OrthoDB" id="2015447at2759"/>
<feature type="binding site" evidence="6">
    <location>
        <position position="318"/>
    </location>
    <ligand>
        <name>D-dopa</name>
        <dbReference type="ChEBI" id="CHEBI:149689"/>
    </ligand>
</feature>
<keyword evidence="9" id="KW-1185">Reference proteome</keyword>
<dbReference type="GO" id="GO:0019478">
    <property type="term" value="P:D-amino acid catabolic process"/>
    <property type="evidence" value="ECO:0007669"/>
    <property type="project" value="TreeGrafter"/>
</dbReference>
<dbReference type="PANTHER" id="PTHR11530:SF11">
    <property type="entry name" value="D-ASPARTATE OXIDASE"/>
    <property type="match status" value="1"/>
</dbReference>
<evidence type="ECO:0000259" key="7">
    <source>
        <dbReference type="Pfam" id="PF01266"/>
    </source>
</evidence>
<sequence>MGAKYVVVGSGIIGLYTTYCLIKFAKISADQITVVYEFSSGDQSINYTSPWAGGNFSCISPNDPETLRFDKFTYTNLAKLQEDLGGPTCGLDYRPSTEYWDFIPNEAKINSLKTYLKDMQVIPRSELPHGTAYGIKFTTWDFNCPFFLSNLSGYLKSRGVTFQQKKLTHISQAYLTANTKAVFNCSGIGARTLGGVEDIKVYPTRGQVVVVRAPHIQENMMRWGEDYATYIIPRPYSNNELILGGFLQKDNWTGNTFASETEDIIKRTTALLPKILDRPLDILKVAAGLRPSRHGGVRIELEDAGEDKVLIHNYGASGYGYQAGFGMSFKAVQLLVSYNQNRVKSKL</sequence>
<dbReference type="SUPFAM" id="SSF51971">
    <property type="entry name" value="Nucleotide-binding domain"/>
    <property type="match status" value="1"/>
</dbReference>
<dbReference type="PANTHER" id="PTHR11530">
    <property type="entry name" value="D-AMINO ACID OXIDASE"/>
    <property type="match status" value="1"/>
</dbReference>
<name>A0A9W6YZZ3_AMBMO</name>
<dbReference type="SUPFAM" id="SSF54373">
    <property type="entry name" value="FAD-linked reductases, C-terminal domain"/>
    <property type="match status" value="1"/>
</dbReference>
<keyword evidence="4 6" id="KW-0274">FAD</keyword>
<evidence type="ECO:0000256" key="6">
    <source>
        <dbReference type="PIRSR" id="PIRSR000189-1"/>
    </source>
</evidence>
<feature type="binding site" evidence="6">
    <location>
        <position position="230"/>
    </location>
    <ligand>
        <name>D-dopa</name>
        <dbReference type="ChEBI" id="CHEBI:149689"/>
    </ligand>
</feature>
<dbReference type="InterPro" id="IPR023209">
    <property type="entry name" value="DAO"/>
</dbReference>
<evidence type="ECO:0000313" key="8">
    <source>
        <dbReference type="EMBL" id="GMG32535.1"/>
    </source>
</evidence>
<dbReference type="GO" id="GO:0005737">
    <property type="term" value="C:cytoplasm"/>
    <property type="evidence" value="ECO:0007669"/>
    <property type="project" value="TreeGrafter"/>
</dbReference>
<evidence type="ECO:0000313" key="9">
    <source>
        <dbReference type="Proteomes" id="UP001165063"/>
    </source>
</evidence>
<reference evidence="8" key="1">
    <citation type="submission" date="2023-04" db="EMBL/GenBank/DDBJ databases">
        <title>Ambrosiozyma monospora NBRC 1965.</title>
        <authorList>
            <person name="Ichikawa N."/>
            <person name="Sato H."/>
            <person name="Tonouchi N."/>
        </authorList>
    </citation>
    <scope>NUCLEOTIDE SEQUENCE</scope>
    <source>
        <strain evidence="8">NBRC 1965</strain>
    </source>
</reference>
<dbReference type="EMBL" id="BSXU01001936">
    <property type="protein sequence ID" value="GMG32535.1"/>
    <property type="molecule type" value="Genomic_DNA"/>
</dbReference>
<feature type="binding site" evidence="6">
    <location>
        <begin position="48"/>
        <end position="49"/>
    </location>
    <ligand>
        <name>FAD</name>
        <dbReference type="ChEBI" id="CHEBI:57692"/>
    </ligand>
</feature>
<keyword evidence="3" id="KW-0285">Flavoprotein</keyword>
<feature type="binding site" evidence="6">
    <location>
        <position position="290"/>
    </location>
    <ligand>
        <name>D-dopa</name>
        <dbReference type="ChEBI" id="CHEBI:149689"/>
    </ligand>
</feature>